<dbReference type="AlphaFoldDB" id="A0A224YB10"/>
<reference evidence="2" key="1">
    <citation type="journal article" date="2017" name="Parasit. Vectors">
        <title>Sialotranscriptomics of Rhipicephalus zambeziensis reveals intricate expression profiles of secretory proteins and suggests tight temporal transcriptional regulation during blood-feeding.</title>
        <authorList>
            <person name="de Castro M.H."/>
            <person name="de Klerk D."/>
            <person name="Pienaar R."/>
            <person name="Rees D.J.G."/>
            <person name="Mans B.J."/>
        </authorList>
    </citation>
    <scope>NUCLEOTIDE SEQUENCE</scope>
    <source>
        <tissue evidence="2">Salivary glands</tissue>
    </source>
</reference>
<dbReference type="EMBL" id="GFPF01000058">
    <property type="protein sequence ID" value="MAA11204.1"/>
    <property type="molecule type" value="Transcribed_RNA"/>
</dbReference>
<sequence length="239" mass="26858">MNPANLFVFALCLAVSILSSSSQKNNKWSKARVGEGVNVEAHIIYDSSVQLQGLSERNNDERKSEDPLTDFKKLFELVQQHFHNESVMVTFEVKTAIQNDTLPVKSGYKSLNATETLKKLIEYAAVNSSRNDSIFYFFTANELLEKTKQGDQVDIDHADVATFGTFCSEKKSAAVVKYYPPGDARHISAVEATARIFGLKKYKNLTIRDILQLLLMFAHCPRSHCWTQCLQPVNVTDGN</sequence>
<name>A0A224YB10_9ACAR</name>
<feature type="chain" id="PRO_5013370567" evidence="1">
    <location>
        <begin position="23"/>
        <end position="239"/>
    </location>
</feature>
<proteinExistence type="predicted"/>
<organism evidence="2">
    <name type="scientific">Rhipicephalus zambeziensis</name>
    <dbReference type="NCBI Taxonomy" id="60191"/>
    <lineage>
        <taxon>Eukaryota</taxon>
        <taxon>Metazoa</taxon>
        <taxon>Ecdysozoa</taxon>
        <taxon>Arthropoda</taxon>
        <taxon>Chelicerata</taxon>
        <taxon>Arachnida</taxon>
        <taxon>Acari</taxon>
        <taxon>Parasitiformes</taxon>
        <taxon>Ixodida</taxon>
        <taxon>Ixodoidea</taxon>
        <taxon>Ixodidae</taxon>
        <taxon>Rhipicephalinae</taxon>
        <taxon>Rhipicephalus</taxon>
        <taxon>Rhipicephalus</taxon>
    </lineage>
</organism>
<keyword evidence="1" id="KW-0732">Signal</keyword>
<evidence type="ECO:0000256" key="1">
    <source>
        <dbReference type="SAM" id="SignalP"/>
    </source>
</evidence>
<accession>A0A224YB10</accession>
<protein>
    <submittedName>
        <fullName evidence="2">28 kDa Metastriate family member</fullName>
    </submittedName>
</protein>
<feature type="signal peptide" evidence="1">
    <location>
        <begin position="1"/>
        <end position="22"/>
    </location>
</feature>
<evidence type="ECO:0000313" key="2">
    <source>
        <dbReference type="EMBL" id="MAA11204.1"/>
    </source>
</evidence>